<dbReference type="RefSeq" id="WP_175103809.1">
    <property type="nucleotide sequence ID" value="NZ_CADIKM010000004.1"/>
</dbReference>
<dbReference type="InterPro" id="IPR029479">
    <property type="entry name" value="Nitroreductase"/>
</dbReference>
<dbReference type="CDD" id="cd02138">
    <property type="entry name" value="TdsD-like"/>
    <property type="match status" value="1"/>
</dbReference>
<protein>
    <recommendedName>
        <fullName evidence="3">Nitroreductase domain-containing protein</fullName>
    </recommendedName>
</protein>
<organism evidence="4 5">
    <name type="scientific">Pararobbsia alpina</name>
    <dbReference type="NCBI Taxonomy" id="621374"/>
    <lineage>
        <taxon>Bacteria</taxon>
        <taxon>Pseudomonadati</taxon>
        <taxon>Pseudomonadota</taxon>
        <taxon>Betaproteobacteria</taxon>
        <taxon>Burkholderiales</taxon>
        <taxon>Burkholderiaceae</taxon>
        <taxon>Pararobbsia</taxon>
    </lineage>
</organism>
<comment type="similarity">
    <text evidence="1">Belongs to the nitroreductase family.</text>
</comment>
<reference evidence="4 5" key="1">
    <citation type="submission" date="2020-04" db="EMBL/GenBank/DDBJ databases">
        <authorList>
            <person name="De Canck E."/>
        </authorList>
    </citation>
    <scope>NUCLEOTIDE SEQUENCE [LARGE SCALE GENOMIC DNA]</scope>
    <source>
        <strain evidence="4 5">LMG 28138</strain>
    </source>
</reference>
<dbReference type="SUPFAM" id="SSF55469">
    <property type="entry name" value="FMN-dependent nitroreductase-like"/>
    <property type="match status" value="1"/>
</dbReference>
<dbReference type="Proteomes" id="UP000494115">
    <property type="component" value="Unassembled WGS sequence"/>
</dbReference>
<dbReference type="EMBL" id="CADIKM010000004">
    <property type="protein sequence ID" value="CAB3781621.1"/>
    <property type="molecule type" value="Genomic_DNA"/>
</dbReference>
<evidence type="ECO:0000313" key="4">
    <source>
        <dbReference type="EMBL" id="CAB3781621.1"/>
    </source>
</evidence>
<dbReference type="AlphaFoldDB" id="A0A6S7B773"/>
<accession>A0A6S7B773</accession>
<keyword evidence="2" id="KW-0560">Oxidoreductase</keyword>
<gene>
    <name evidence="4" type="ORF">LMG28138_01261</name>
</gene>
<dbReference type="InterPro" id="IPR000415">
    <property type="entry name" value="Nitroreductase-like"/>
</dbReference>
<sequence length="197" mass="21729">MSTHSRTADHPIDKQFLERWSPRAYSGEEIPEATLRSLFEAARWAPSSSNAQPWRFIYARRNTPHWDQFLGFLNEFNQSWAKNASALVIVLSKTTSLPPGGTTEVPWPTHSFDTGAAWGFLALQAWSSGWPAHGMAGILKDKIRAELGLPENYAVEAGIAIGKLGDKSVLPAALQERESPSSRKLLAEIASEGKFIP</sequence>
<evidence type="ECO:0000259" key="3">
    <source>
        <dbReference type="Pfam" id="PF00881"/>
    </source>
</evidence>
<proteinExistence type="inferred from homology"/>
<keyword evidence="5" id="KW-1185">Reference proteome</keyword>
<feature type="domain" description="Nitroreductase" evidence="3">
    <location>
        <begin position="74"/>
        <end position="163"/>
    </location>
</feature>
<name>A0A6S7B773_9BURK</name>
<evidence type="ECO:0000313" key="5">
    <source>
        <dbReference type="Proteomes" id="UP000494115"/>
    </source>
</evidence>
<dbReference type="PANTHER" id="PTHR43673">
    <property type="entry name" value="NAD(P)H NITROREDUCTASE YDGI-RELATED"/>
    <property type="match status" value="1"/>
</dbReference>
<feature type="domain" description="Nitroreductase" evidence="3">
    <location>
        <begin position="18"/>
        <end position="59"/>
    </location>
</feature>
<dbReference type="Gene3D" id="3.40.109.10">
    <property type="entry name" value="NADH Oxidase"/>
    <property type="match status" value="1"/>
</dbReference>
<evidence type="ECO:0000256" key="1">
    <source>
        <dbReference type="ARBA" id="ARBA00007118"/>
    </source>
</evidence>
<dbReference type="GO" id="GO:0016491">
    <property type="term" value="F:oxidoreductase activity"/>
    <property type="evidence" value="ECO:0007669"/>
    <property type="project" value="UniProtKB-KW"/>
</dbReference>
<evidence type="ECO:0000256" key="2">
    <source>
        <dbReference type="ARBA" id="ARBA00023002"/>
    </source>
</evidence>
<dbReference type="PANTHER" id="PTHR43673:SF10">
    <property type="entry name" value="NADH DEHYDROGENASE_NAD(P)H NITROREDUCTASE XCC3605-RELATED"/>
    <property type="match status" value="1"/>
</dbReference>
<dbReference type="Pfam" id="PF00881">
    <property type="entry name" value="Nitroreductase"/>
    <property type="match status" value="2"/>
</dbReference>